<feature type="chain" id="PRO_5038512695" evidence="1">
    <location>
        <begin position="23"/>
        <end position="371"/>
    </location>
</feature>
<name>A0A841CDL4_9PSEU</name>
<dbReference type="AlphaFoldDB" id="A0A841CDL4"/>
<organism evidence="3 4">
    <name type="scientific">Saccharothrix tamanrassetensis</name>
    <dbReference type="NCBI Taxonomy" id="1051531"/>
    <lineage>
        <taxon>Bacteria</taxon>
        <taxon>Bacillati</taxon>
        <taxon>Actinomycetota</taxon>
        <taxon>Actinomycetes</taxon>
        <taxon>Pseudonocardiales</taxon>
        <taxon>Pseudonocardiaceae</taxon>
        <taxon>Saccharothrix</taxon>
    </lineage>
</organism>
<dbReference type="GO" id="GO:0009002">
    <property type="term" value="F:serine-type D-Ala-D-Ala carboxypeptidase activity"/>
    <property type="evidence" value="ECO:0007669"/>
    <property type="project" value="UniProtKB-EC"/>
</dbReference>
<dbReference type="Proteomes" id="UP000547510">
    <property type="component" value="Unassembled WGS sequence"/>
</dbReference>
<keyword evidence="3" id="KW-0378">Hydrolase</keyword>
<evidence type="ECO:0000256" key="1">
    <source>
        <dbReference type="SAM" id="SignalP"/>
    </source>
</evidence>
<gene>
    <name evidence="3" type="ORF">FHS29_003198</name>
</gene>
<dbReference type="EC" id="3.4.16.4" evidence="3"/>
<dbReference type="PANTHER" id="PTHR46825">
    <property type="entry name" value="D-ALANYL-D-ALANINE-CARBOXYPEPTIDASE/ENDOPEPTIDASE AMPH"/>
    <property type="match status" value="1"/>
</dbReference>
<proteinExistence type="predicted"/>
<keyword evidence="4" id="KW-1185">Reference proteome</keyword>
<dbReference type="EMBL" id="JACHJN010000004">
    <property type="protein sequence ID" value="MBB5956612.1"/>
    <property type="molecule type" value="Genomic_DNA"/>
</dbReference>
<protein>
    <submittedName>
        <fullName evidence="3">D-alanyl-D-alanine carboxypeptidase</fullName>
        <ecNumber evidence="3">3.4.16.4</ecNumber>
    </submittedName>
</protein>
<dbReference type="InterPro" id="IPR050491">
    <property type="entry name" value="AmpC-like"/>
</dbReference>
<sequence>MRKLLIPLLALIFVANAATATALPVRAEPPVPPLNRDALRAAVADLPNDEISGALVRVSGTAGSWRGTGGVARIGTGQPVQPNGRFRIGSMTKLFTATAALQLSAQGKLDLDQTVQHYLPGLLQPKDEWGPITVRQLLNHTHGIAGVPLPHKDPAWFFAHRYDAFEPLDLVRMGVEQGPRFPAGTRQEYGNMGYLVAGLVIEKATGKPYGDAIRDGIIRPLHLHNTSLPGRDHRIKGPHAHGYEATASGYVDVTESNPSLQWAAAEVISNAPDLDRLLNALVHGDLLPAEQRAELTTLPPVPGATHALGVQRIELAPGLVLWGKTGDRPGYNNGAATTEDGSRTLVYSVNTLHMGGDQPAAARRIITAAFS</sequence>
<dbReference type="Gene3D" id="3.40.710.10">
    <property type="entry name" value="DD-peptidase/beta-lactamase superfamily"/>
    <property type="match status" value="1"/>
</dbReference>
<dbReference type="RefSeq" id="WP_184691384.1">
    <property type="nucleotide sequence ID" value="NZ_JACHJN010000004.1"/>
</dbReference>
<evidence type="ECO:0000313" key="3">
    <source>
        <dbReference type="EMBL" id="MBB5956612.1"/>
    </source>
</evidence>
<feature type="domain" description="Beta-lactamase-related" evidence="2">
    <location>
        <begin position="42"/>
        <end position="367"/>
    </location>
</feature>
<dbReference type="InterPro" id="IPR001466">
    <property type="entry name" value="Beta-lactam-related"/>
</dbReference>
<evidence type="ECO:0000259" key="2">
    <source>
        <dbReference type="Pfam" id="PF00144"/>
    </source>
</evidence>
<dbReference type="SUPFAM" id="SSF56601">
    <property type="entry name" value="beta-lactamase/transpeptidase-like"/>
    <property type="match status" value="1"/>
</dbReference>
<comment type="caution">
    <text evidence="3">The sequence shown here is derived from an EMBL/GenBank/DDBJ whole genome shotgun (WGS) entry which is preliminary data.</text>
</comment>
<keyword evidence="3" id="KW-0645">Protease</keyword>
<evidence type="ECO:0000313" key="4">
    <source>
        <dbReference type="Proteomes" id="UP000547510"/>
    </source>
</evidence>
<dbReference type="PANTHER" id="PTHR46825:SF7">
    <property type="entry name" value="D-ALANYL-D-ALANINE CARBOXYPEPTIDASE"/>
    <property type="match status" value="1"/>
</dbReference>
<accession>A0A841CDL4</accession>
<feature type="signal peptide" evidence="1">
    <location>
        <begin position="1"/>
        <end position="22"/>
    </location>
</feature>
<reference evidence="3 4" key="1">
    <citation type="submission" date="2020-08" db="EMBL/GenBank/DDBJ databases">
        <title>Genomic Encyclopedia of Type Strains, Phase III (KMG-III): the genomes of soil and plant-associated and newly described type strains.</title>
        <authorList>
            <person name="Whitman W."/>
        </authorList>
    </citation>
    <scope>NUCLEOTIDE SEQUENCE [LARGE SCALE GENOMIC DNA]</scope>
    <source>
        <strain evidence="3 4">CECT 8640</strain>
    </source>
</reference>
<keyword evidence="1" id="KW-0732">Signal</keyword>
<dbReference type="InterPro" id="IPR012338">
    <property type="entry name" value="Beta-lactam/transpept-like"/>
</dbReference>
<dbReference type="Pfam" id="PF00144">
    <property type="entry name" value="Beta-lactamase"/>
    <property type="match status" value="1"/>
</dbReference>
<keyword evidence="3" id="KW-0121">Carboxypeptidase</keyword>